<dbReference type="Proteomes" id="UP000249557">
    <property type="component" value="Unassembled WGS sequence"/>
</dbReference>
<gene>
    <name evidence="1" type="ORF">DI626_08940</name>
</gene>
<evidence type="ECO:0000313" key="2">
    <source>
        <dbReference type="Proteomes" id="UP000249557"/>
    </source>
</evidence>
<protein>
    <submittedName>
        <fullName evidence="1">Uncharacterized protein</fullName>
    </submittedName>
</protein>
<name>A0A2W5BKE8_9BACT</name>
<comment type="caution">
    <text evidence="1">The sequence shown here is derived from an EMBL/GenBank/DDBJ whole genome shotgun (WGS) entry which is preliminary data.</text>
</comment>
<sequence length="243" mass="28373">MQRVLNLEVIQYAAHQELDEQTLPHEIDHDVLSQISEVLFKHRCEKRFGIKLLNKKDTSDSYWMETTDTDNRVSVLNKINITNEGLEDSIPTIWSFNNSEIKAMANCRTYCSYKDWKHTQLHVGYGRTPSPSFFQKKLDENIVSFPMVRLQDVSYTTLEDMDDLLKLNVQDETVLEELRDVILKNNYQSKMGIAFLHKHFEVEAGEIAIEYRAVEKDQIIAFVGKKDLYQGSVSPQILRFVRH</sequence>
<reference evidence="1 2" key="1">
    <citation type="submission" date="2017-08" db="EMBL/GenBank/DDBJ databases">
        <title>Infants hospitalized years apart are colonized by the same room-sourced microbial strains.</title>
        <authorList>
            <person name="Brooks B."/>
            <person name="Olm M.R."/>
            <person name="Firek B.A."/>
            <person name="Baker R."/>
            <person name="Thomas B.C."/>
            <person name="Morowitz M.J."/>
            <person name="Banfield J.F."/>
        </authorList>
    </citation>
    <scope>NUCLEOTIDE SEQUENCE [LARGE SCALE GENOMIC DNA]</scope>
    <source>
        <strain evidence="1">S2_018_000_R2_104</strain>
    </source>
</reference>
<organism evidence="1 2">
    <name type="scientific">Micavibrio aeruginosavorus</name>
    <dbReference type="NCBI Taxonomy" id="349221"/>
    <lineage>
        <taxon>Bacteria</taxon>
        <taxon>Pseudomonadati</taxon>
        <taxon>Bdellovibrionota</taxon>
        <taxon>Bdellovibrionia</taxon>
        <taxon>Bdellovibrionales</taxon>
        <taxon>Pseudobdellovibrionaceae</taxon>
        <taxon>Micavibrio</taxon>
    </lineage>
</organism>
<dbReference type="AlphaFoldDB" id="A0A2W5BKE8"/>
<dbReference type="EMBL" id="QFNK01000205">
    <property type="protein sequence ID" value="PZO83605.1"/>
    <property type="molecule type" value="Genomic_DNA"/>
</dbReference>
<accession>A0A2W5BKE8</accession>
<proteinExistence type="predicted"/>
<evidence type="ECO:0000313" key="1">
    <source>
        <dbReference type="EMBL" id="PZO83605.1"/>
    </source>
</evidence>